<keyword evidence="1" id="KW-0732">Signal</keyword>
<dbReference type="RefSeq" id="WP_121196238.1">
    <property type="nucleotide sequence ID" value="NZ_RBKU01000001.1"/>
</dbReference>
<protein>
    <submittedName>
        <fullName evidence="2">Uncharacterized protein DUF2490</fullName>
    </submittedName>
</protein>
<evidence type="ECO:0000256" key="1">
    <source>
        <dbReference type="SAM" id="SignalP"/>
    </source>
</evidence>
<name>A0A495IVT9_9SPHI</name>
<organism evidence="2 3">
    <name type="scientific">Mucilaginibacter gracilis</name>
    <dbReference type="NCBI Taxonomy" id="423350"/>
    <lineage>
        <taxon>Bacteria</taxon>
        <taxon>Pseudomonadati</taxon>
        <taxon>Bacteroidota</taxon>
        <taxon>Sphingobacteriia</taxon>
        <taxon>Sphingobacteriales</taxon>
        <taxon>Sphingobacteriaceae</taxon>
        <taxon>Mucilaginibacter</taxon>
    </lineage>
</organism>
<dbReference type="AlphaFoldDB" id="A0A495IVT9"/>
<feature type="signal peptide" evidence="1">
    <location>
        <begin position="1"/>
        <end position="19"/>
    </location>
</feature>
<dbReference type="Pfam" id="PF10677">
    <property type="entry name" value="DUF2490"/>
    <property type="match status" value="1"/>
</dbReference>
<dbReference type="OrthoDB" id="1118734at2"/>
<dbReference type="InterPro" id="IPR019619">
    <property type="entry name" value="DUF2490"/>
</dbReference>
<gene>
    <name evidence="2" type="ORF">BDD43_0548</name>
</gene>
<dbReference type="EMBL" id="RBKU01000001">
    <property type="protein sequence ID" value="RKR80441.1"/>
    <property type="molecule type" value="Genomic_DNA"/>
</dbReference>
<reference evidence="2 3" key="1">
    <citation type="submission" date="2018-10" db="EMBL/GenBank/DDBJ databases">
        <title>Genomic Encyclopedia of Archaeal and Bacterial Type Strains, Phase II (KMG-II): from individual species to whole genera.</title>
        <authorList>
            <person name="Goeker M."/>
        </authorList>
    </citation>
    <scope>NUCLEOTIDE SEQUENCE [LARGE SCALE GENOMIC DNA]</scope>
    <source>
        <strain evidence="2 3">DSM 18602</strain>
    </source>
</reference>
<evidence type="ECO:0000313" key="2">
    <source>
        <dbReference type="EMBL" id="RKR80441.1"/>
    </source>
</evidence>
<feature type="chain" id="PRO_5019851964" evidence="1">
    <location>
        <begin position="20"/>
        <end position="258"/>
    </location>
</feature>
<comment type="caution">
    <text evidence="2">The sequence shown here is derived from an EMBL/GenBank/DDBJ whole genome shotgun (WGS) entry which is preliminary data.</text>
</comment>
<sequence length="258" mass="30260">MKKRLLLACLTLLSATLYAQNKEYTHGVFWGRLILADTINSKFKWELYLQKRTQSAGTGNVFAEPHFLSVWPWLNYKLNSNTKISVSPVGYFVSEVFFNSVDDVKPGVKEWRSSIRLENEQKLSWFNYSNRYSVEYRLRDLAYNGNYQPNWRVRYQAKIEKPLRNVFSKDKPLSVFVSEEVFIQFGKAVASNPNIFDQNRVNIGAGYEIFKNIRFSASYLNIIQERVSGKEIDNANALWVVLDFENVFSQFKKRKIRQ</sequence>
<dbReference type="Proteomes" id="UP000268007">
    <property type="component" value="Unassembled WGS sequence"/>
</dbReference>
<evidence type="ECO:0000313" key="3">
    <source>
        <dbReference type="Proteomes" id="UP000268007"/>
    </source>
</evidence>
<proteinExistence type="predicted"/>
<keyword evidence="3" id="KW-1185">Reference proteome</keyword>
<accession>A0A495IVT9</accession>